<dbReference type="HOGENOM" id="CLU_1940207_0_0_1"/>
<sequence length="130" mass="14969">MRVQLIASQVELEYFSLTFVEYGKQRYRSDTKVIPKGAEECKIGADSESYDELDEPTYVDAVRELPEVNEEASNFDDDEELAETDERNCEDKEDPTSQSEESMKYFDEISEPDLDWAGPEDEADGNKIYL</sequence>
<name>E9HTA2_DAPPU</name>
<feature type="compositionally biased region" description="Acidic residues" evidence="1">
    <location>
        <begin position="108"/>
        <end position="123"/>
    </location>
</feature>
<feature type="region of interest" description="Disordered" evidence="1">
    <location>
        <begin position="67"/>
        <end position="130"/>
    </location>
</feature>
<feature type="compositionally biased region" description="Acidic residues" evidence="1">
    <location>
        <begin position="67"/>
        <end position="83"/>
    </location>
</feature>
<evidence type="ECO:0000313" key="2">
    <source>
        <dbReference type="EMBL" id="EFX65020.1"/>
    </source>
</evidence>
<dbReference type="KEGG" id="dpx:DAPPUDRAFT_117621"/>
<dbReference type="AlphaFoldDB" id="E9HTA2"/>
<dbReference type="InParanoid" id="E9HTA2"/>
<proteinExistence type="predicted"/>
<gene>
    <name evidence="2" type="ORF">DAPPUDRAFT_117621</name>
</gene>
<protein>
    <submittedName>
        <fullName evidence="2">Uncharacterized protein</fullName>
    </submittedName>
</protein>
<dbReference type="Proteomes" id="UP000000305">
    <property type="component" value="Unassembled WGS sequence"/>
</dbReference>
<evidence type="ECO:0000313" key="3">
    <source>
        <dbReference type="Proteomes" id="UP000000305"/>
    </source>
</evidence>
<evidence type="ECO:0000256" key="1">
    <source>
        <dbReference type="SAM" id="MobiDB-lite"/>
    </source>
</evidence>
<dbReference type="EMBL" id="GL732768">
    <property type="protein sequence ID" value="EFX65020.1"/>
    <property type="molecule type" value="Genomic_DNA"/>
</dbReference>
<reference evidence="2 3" key="1">
    <citation type="journal article" date="2011" name="Science">
        <title>The ecoresponsive genome of Daphnia pulex.</title>
        <authorList>
            <person name="Colbourne J.K."/>
            <person name="Pfrender M.E."/>
            <person name="Gilbert D."/>
            <person name="Thomas W.K."/>
            <person name="Tucker A."/>
            <person name="Oakley T.H."/>
            <person name="Tokishita S."/>
            <person name="Aerts A."/>
            <person name="Arnold G.J."/>
            <person name="Basu M.K."/>
            <person name="Bauer D.J."/>
            <person name="Caceres C.E."/>
            <person name="Carmel L."/>
            <person name="Casola C."/>
            <person name="Choi J.H."/>
            <person name="Detter J.C."/>
            <person name="Dong Q."/>
            <person name="Dusheyko S."/>
            <person name="Eads B.D."/>
            <person name="Frohlich T."/>
            <person name="Geiler-Samerotte K.A."/>
            <person name="Gerlach D."/>
            <person name="Hatcher P."/>
            <person name="Jogdeo S."/>
            <person name="Krijgsveld J."/>
            <person name="Kriventseva E.V."/>
            <person name="Kultz D."/>
            <person name="Laforsch C."/>
            <person name="Lindquist E."/>
            <person name="Lopez J."/>
            <person name="Manak J.R."/>
            <person name="Muller J."/>
            <person name="Pangilinan J."/>
            <person name="Patwardhan R.P."/>
            <person name="Pitluck S."/>
            <person name="Pritham E.J."/>
            <person name="Rechtsteiner A."/>
            <person name="Rho M."/>
            <person name="Rogozin I.B."/>
            <person name="Sakarya O."/>
            <person name="Salamov A."/>
            <person name="Schaack S."/>
            <person name="Shapiro H."/>
            <person name="Shiga Y."/>
            <person name="Skalitzky C."/>
            <person name="Smith Z."/>
            <person name="Souvorov A."/>
            <person name="Sung W."/>
            <person name="Tang Z."/>
            <person name="Tsuchiya D."/>
            <person name="Tu H."/>
            <person name="Vos H."/>
            <person name="Wang M."/>
            <person name="Wolf Y.I."/>
            <person name="Yamagata H."/>
            <person name="Yamada T."/>
            <person name="Ye Y."/>
            <person name="Shaw J.R."/>
            <person name="Andrews J."/>
            <person name="Crease T.J."/>
            <person name="Tang H."/>
            <person name="Lucas S.M."/>
            <person name="Robertson H.M."/>
            <person name="Bork P."/>
            <person name="Koonin E.V."/>
            <person name="Zdobnov E.M."/>
            <person name="Grigoriev I.V."/>
            <person name="Lynch M."/>
            <person name="Boore J.L."/>
        </authorList>
    </citation>
    <scope>NUCLEOTIDE SEQUENCE [LARGE SCALE GENOMIC DNA]</scope>
</reference>
<keyword evidence="3" id="KW-1185">Reference proteome</keyword>
<accession>E9HTA2</accession>
<organism evidence="2 3">
    <name type="scientific">Daphnia pulex</name>
    <name type="common">Water flea</name>
    <dbReference type="NCBI Taxonomy" id="6669"/>
    <lineage>
        <taxon>Eukaryota</taxon>
        <taxon>Metazoa</taxon>
        <taxon>Ecdysozoa</taxon>
        <taxon>Arthropoda</taxon>
        <taxon>Crustacea</taxon>
        <taxon>Branchiopoda</taxon>
        <taxon>Diplostraca</taxon>
        <taxon>Cladocera</taxon>
        <taxon>Anomopoda</taxon>
        <taxon>Daphniidae</taxon>
        <taxon>Daphnia</taxon>
    </lineage>
</organism>